<keyword evidence="6" id="KW-1185">Reference proteome</keyword>
<feature type="non-terminal residue" evidence="5">
    <location>
        <position position="252"/>
    </location>
</feature>
<feature type="compositionally biased region" description="Basic and acidic residues" evidence="4">
    <location>
        <begin position="218"/>
        <end position="252"/>
    </location>
</feature>
<dbReference type="GO" id="GO:0005524">
    <property type="term" value="F:ATP binding"/>
    <property type="evidence" value="ECO:0007669"/>
    <property type="project" value="UniProtKB-KW"/>
</dbReference>
<reference evidence="5" key="1">
    <citation type="submission" date="2021-06" db="EMBL/GenBank/DDBJ databases">
        <authorList>
            <person name="Kallberg Y."/>
            <person name="Tangrot J."/>
            <person name="Rosling A."/>
        </authorList>
    </citation>
    <scope>NUCLEOTIDE SEQUENCE</scope>
    <source>
        <strain evidence="5">CL551</strain>
    </source>
</reference>
<dbReference type="PANTHER" id="PTHR45639:SF3">
    <property type="entry name" value="HYPOXIA UP-REGULATED PROTEIN 1"/>
    <property type="match status" value="1"/>
</dbReference>
<dbReference type="EMBL" id="CAJVPV010045375">
    <property type="protein sequence ID" value="CAG8769043.1"/>
    <property type="molecule type" value="Genomic_DNA"/>
</dbReference>
<dbReference type="GO" id="GO:0140662">
    <property type="term" value="F:ATP-dependent protein folding chaperone"/>
    <property type="evidence" value="ECO:0007669"/>
    <property type="project" value="InterPro"/>
</dbReference>
<feature type="non-terminal residue" evidence="5">
    <location>
        <position position="1"/>
    </location>
</feature>
<dbReference type="Gene3D" id="2.60.34.10">
    <property type="entry name" value="Substrate Binding Domain Of DNAk, Chain A, domain 1"/>
    <property type="match status" value="1"/>
</dbReference>
<keyword evidence="3" id="KW-0143">Chaperone</keyword>
<keyword evidence="1" id="KW-0547">Nucleotide-binding</keyword>
<evidence type="ECO:0000313" key="6">
    <source>
        <dbReference type="Proteomes" id="UP000789342"/>
    </source>
</evidence>
<organism evidence="5 6">
    <name type="scientific">Acaulospora morrowiae</name>
    <dbReference type="NCBI Taxonomy" id="94023"/>
    <lineage>
        <taxon>Eukaryota</taxon>
        <taxon>Fungi</taxon>
        <taxon>Fungi incertae sedis</taxon>
        <taxon>Mucoromycota</taxon>
        <taxon>Glomeromycotina</taxon>
        <taxon>Glomeromycetes</taxon>
        <taxon>Diversisporales</taxon>
        <taxon>Acaulosporaceae</taxon>
        <taxon>Acaulospora</taxon>
    </lineage>
</organism>
<feature type="region of interest" description="Disordered" evidence="4">
    <location>
        <begin position="170"/>
        <end position="197"/>
    </location>
</feature>
<dbReference type="PANTHER" id="PTHR45639">
    <property type="entry name" value="HSC70CB, ISOFORM G-RELATED"/>
    <property type="match status" value="1"/>
</dbReference>
<dbReference type="AlphaFoldDB" id="A0A9N9NX84"/>
<comment type="caution">
    <text evidence="5">The sequence shown here is derived from an EMBL/GenBank/DDBJ whole genome shotgun (WGS) entry which is preliminary data.</text>
</comment>
<protein>
    <submittedName>
        <fullName evidence="5">16209_t:CDS:1</fullName>
    </submittedName>
</protein>
<name>A0A9N9NX84_9GLOM</name>
<dbReference type="OrthoDB" id="10262720at2759"/>
<evidence type="ECO:0000256" key="1">
    <source>
        <dbReference type="ARBA" id="ARBA00022741"/>
    </source>
</evidence>
<evidence type="ECO:0000256" key="4">
    <source>
        <dbReference type="SAM" id="MobiDB-lite"/>
    </source>
</evidence>
<dbReference type="InterPro" id="IPR013126">
    <property type="entry name" value="Hsp_70_fam"/>
</dbReference>
<feature type="compositionally biased region" description="Polar residues" evidence="4">
    <location>
        <begin position="170"/>
        <end position="191"/>
    </location>
</feature>
<dbReference type="GO" id="GO:0034663">
    <property type="term" value="C:endoplasmic reticulum chaperone complex"/>
    <property type="evidence" value="ECO:0007669"/>
    <property type="project" value="TreeGrafter"/>
</dbReference>
<evidence type="ECO:0000256" key="2">
    <source>
        <dbReference type="ARBA" id="ARBA00022840"/>
    </source>
</evidence>
<sequence length="252" mass="28491">AAFRGAALSHQFKVKEIKIKDITPYPIEVSYVSEPKESEDGNKLYNIILFNEYSAVESRKLMSFKHTSDFNFTLKYGNLSENVEKNFGPKDIIISKITGLADAIKRFEDTSSEKPKVKVTLQLSESGFVTSKDAVLTIEQQTFTDKVKTFFGVNGNKSDDSIKEVPFQEETTSSVNASDPNELNNTQISETESQKQTKKIETITLNLEIENAGIKPLGTEEKENSIRRLRAMDDADRQRRAREEARNSLESF</sequence>
<dbReference type="InterPro" id="IPR029047">
    <property type="entry name" value="HSP70_peptide-bd_sf"/>
</dbReference>
<gene>
    <name evidence="5" type="ORF">AMORRO_LOCUS16466</name>
</gene>
<accession>A0A9N9NX84</accession>
<dbReference type="GO" id="GO:0030968">
    <property type="term" value="P:endoplasmic reticulum unfolded protein response"/>
    <property type="evidence" value="ECO:0007669"/>
    <property type="project" value="TreeGrafter"/>
</dbReference>
<evidence type="ECO:0000256" key="3">
    <source>
        <dbReference type="ARBA" id="ARBA00023186"/>
    </source>
</evidence>
<keyword evidence="2" id="KW-0067">ATP-binding</keyword>
<evidence type="ECO:0000313" key="5">
    <source>
        <dbReference type="EMBL" id="CAG8769043.1"/>
    </source>
</evidence>
<feature type="region of interest" description="Disordered" evidence="4">
    <location>
        <begin position="216"/>
        <end position="252"/>
    </location>
</feature>
<proteinExistence type="predicted"/>
<dbReference type="Proteomes" id="UP000789342">
    <property type="component" value="Unassembled WGS sequence"/>
</dbReference>